<dbReference type="SUPFAM" id="SSF74853">
    <property type="entry name" value="Lamin A/C globular tail domain"/>
    <property type="match status" value="1"/>
</dbReference>
<protein>
    <recommendedName>
        <fullName evidence="2">LTD domain-containing protein</fullName>
    </recommendedName>
</protein>
<dbReference type="Proteomes" id="UP000001937">
    <property type="component" value="Chromosome"/>
</dbReference>
<dbReference type="KEGG" id="fra:Francci3_3247"/>
<dbReference type="PROSITE" id="PS51841">
    <property type="entry name" value="LTD"/>
    <property type="match status" value="1"/>
</dbReference>
<evidence type="ECO:0000313" key="4">
    <source>
        <dbReference type="Proteomes" id="UP000001937"/>
    </source>
</evidence>
<dbReference type="Pfam" id="PF00932">
    <property type="entry name" value="LTD"/>
    <property type="match status" value="1"/>
</dbReference>
<dbReference type="AlphaFoldDB" id="Q2J7Y8"/>
<keyword evidence="4" id="KW-1185">Reference proteome</keyword>
<dbReference type="eggNOG" id="COG5634">
    <property type="taxonomic scope" value="Bacteria"/>
</dbReference>
<reference evidence="3 4" key="1">
    <citation type="journal article" date="2007" name="Genome Res.">
        <title>Genome characteristics of facultatively symbiotic Frankia sp. strains reflect host range and host plant biogeography.</title>
        <authorList>
            <person name="Normand P."/>
            <person name="Lapierre P."/>
            <person name="Tisa L.S."/>
            <person name="Gogarten J.P."/>
            <person name="Alloisio N."/>
            <person name="Bagnarol E."/>
            <person name="Bassi C.A."/>
            <person name="Berry A.M."/>
            <person name="Bickhart D.M."/>
            <person name="Choisne N."/>
            <person name="Couloux A."/>
            <person name="Cournoyer B."/>
            <person name="Cruveiller S."/>
            <person name="Daubin V."/>
            <person name="Demange N."/>
            <person name="Francino M.P."/>
            <person name="Goltsman E."/>
            <person name="Huang Y."/>
            <person name="Kopp O.R."/>
            <person name="Labarre L."/>
            <person name="Lapidus A."/>
            <person name="Lavire C."/>
            <person name="Marechal J."/>
            <person name="Martinez M."/>
            <person name="Mastronunzio J.E."/>
            <person name="Mullin B.C."/>
            <person name="Niemann J."/>
            <person name="Pujic P."/>
            <person name="Rawnsley T."/>
            <person name="Rouy Z."/>
            <person name="Schenowitz C."/>
            <person name="Sellstedt A."/>
            <person name="Tavares F."/>
            <person name="Tomkins J.P."/>
            <person name="Vallenet D."/>
            <person name="Valverde C."/>
            <person name="Wall L.G."/>
            <person name="Wang Y."/>
            <person name="Medigue C."/>
            <person name="Benson D.R."/>
        </authorList>
    </citation>
    <scope>NUCLEOTIDE SEQUENCE [LARGE SCALE GENOMIC DNA]</scope>
    <source>
        <strain evidence="4">DSM 45818 / CECT 9043 / CcI3</strain>
    </source>
</reference>
<sequence length="340" mass="36579">MPLAGYGVLKGRLLDRRREGGHDSPHYQIHVEGGGSFRVAVNVLSAQPPSELLYIAVEEFHHPILDRLVDLPDGFTPLKSRPGGLALDFVRGNLFDRTGLHALPPDRPGPDNDLADRLDHHVQRATADPTSHIYAFGQRWGPEPTKPDKIFGFVPGNGVHDVHMNQGNSGRFIADDGSWQDGALLFHFPTAGRWTALFLAFQSQAWHTDDTTGHTLRAVPSAGPGGQPAPGEPDRRLRIVAALVNPIGPAPEAESVTLLNTTPGPVDLTGWTIIDSGRHRFPLPPTNLPAGDTVRIPLAPPVGLGNRGGIITLLDQDGLKVDGVAYTATDASREGHTIIF</sequence>
<feature type="region of interest" description="Disordered" evidence="1">
    <location>
        <begin position="213"/>
        <end position="233"/>
    </location>
</feature>
<dbReference type="EMBL" id="CP000249">
    <property type="protein sequence ID" value="ABD12604.1"/>
    <property type="molecule type" value="Genomic_DNA"/>
</dbReference>
<name>Q2J7Y8_FRACC</name>
<dbReference type="RefSeq" id="WP_011437632.1">
    <property type="nucleotide sequence ID" value="NC_007777.1"/>
</dbReference>
<dbReference type="InterPro" id="IPR001322">
    <property type="entry name" value="Lamin_tail_dom"/>
</dbReference>
<dbReference type="InterPro" id="IPR036415">
    <property type="entry name" value="Lamin_tail_dom_sf"/>
</dbReference>
<proteinExistence type="predicted"/>
<feature type="domain" description="LTD" evidence="2">
    <location>
        <begin position="221"/>
        <end position="328"/>
    </location>
</feature>
<dbReference type="STRING" id="106370.Francci3_3247"/>
<dbReference type="Pfam" id="PF10042">
    <property type="entry name" value="DUF2278"/>
    <property type="match status" value="1"/>
</dbReference>
<dbReference type="InterPro" id="IPR019268">
    <property type="entry name" value="DUF2278"/>
</dbReference>
<dbReference type="HOGENOM" id="CLU_067370_0_0_11"/>
<accession>Q2J7Y8</accession>
<evidence type="ECO:0000313" key="3">
    <source>
        <dbReference type="EMBL" id="ABD12604.1"/>
    </source>
</evidence>
<gene>
    <name evidence="3" type="ordered locus">Francci3_3247</name>
</gene>
<evidence type="ECO:0000259" key="2">
    <source>
        <dbReference type="PROSITE" id="PS51841"/>
    </source>
</evidence>
<dbReference type="OrthoDB" id="291334at2"/>
<evidence type="ECO:0000256" key="1">
    <source>
        <dbReference type="SAM" id="MobiDB-lite"/>
    </source>
</evidence>
<organism evidence="3 4">
    <name type="scientific">Frankia casuarinae (strain DSM 45818 / CECT 9043 / HFP020203 / CcI3)</name>
    <dbReference type="NCBI Taxonomy" id="106370"/>
    <lineage>
        <taxon>Bacteria</taxon>
        <taxon>Bacillati</taxon>
        <taxon>Actinomycetota</taxon>
        <taxon>Actinomycetes</taxon>
        <taxon>Frankiales</taxon>
        <taxon>Frankiaceae</taxon>
        <taxon>Frankia</taxon>
    </lineage>
</organism>